<feature type="region of interest" description="Disordered" evidence="1">
    <location>
        <begin position="1"/>
        <end position="31"/>
    </location>
</feature>
<feature type="compositionally biased region" description="Gly residues" evidence="1">
    <location>
        <begin position="65"/>
        <end position="80"/>
    </location>
</feature>
<name>A0A1W0X4J3_HYPEX</name>
<feature type="compositionally biased region" description="Basic and acidic residues" evidence="1">
    <location>
        <begin position="82"/>
        <end position="96"/>
    </location>
</feature>
<reference evidence="3" key="1">
    <citation type="submission" date="2017-01" db="EMBL/GenBank/DDBJ databases">
        <title>Comparative genomics of anhydrobiosis in the tardigrade Hypsibius dujardini.</title>
        <authorList>
            <person name="Yoshida Y."/>
            <person name="Koutsovoulos G."/>
            <person name="Laetsch D."/>
            <person name="Stevens L."/>
            <person name="Kumar S."/>
            <person name="Horikawa D."/>
            <person name="Ishino K."/>
            <person name="Komine S."/>
            <person name="Tomita M."/>
            <person name="Blaxter M."/>
            <person name="Arakawa K."/>
        </authorList>
    </citation>
    <scope>NUCLEOTIDE SEQUENCE [LARGE SCALE GENOMIC DNA]</scope>
    <source>
        <strain evidence="3">Z151</strain>
    </source>
</reference>
<sequence>MQHNAPPVACQARGGRSCSSNASWSGGFPAKVGALPGQAANRWARRFPQGWRCGQPRNRWRAGFPQGGAAGQASGHGGGRSDVLHHARPSHADRQPSRGLVARLSPSGQPPAGSFGSSPTTATPRFQQQNFCSRSSSFTSGAAQ</sequence>
<evidence type="ECO:0000313" key="3">
    <source>
        <dbReference type="Proteomes" id="UP000192578"/>
    </source>
</evidence>
<evidence type="ECO:0000313" key="2">
    <source>
        <dbReference type="EMBL" id="OQV22409.1"/>
    </source>
</evidence>
<dbReference type="EMBL" id="MTYJ01000017">
    <property type="protein sequence ID" value="OQV22409.1"/>
    <property type="molecule type" value="Genomic_DNA"/>
</dbReference>
<protein>
    <submittedName>
        <fullName evidence="2">Uncharacterized protein</fullName>
    </submittedName>
</protein>
<organism evidence="2 3">
    <name type="scientific">Hypsibius exemplaris</name>
    <name type="common">Freshwater tardigrade</name>
    <dbReference type="NCBI Taxonomy" id="2072580"/>
    <lineage>
        <taxon>Eukaryota</taxon>
        <taxon>Metazoa</taxon>
        <taxon>Ecdysozoa</taxon>
        <taxon>Tardigrada</taxon>
        <taxon>Eutardigrada</taxon>
        <taxon>Parachela</taxon>
        <taxon>Hypsibioidea</taxon>
        <taxon>Hypsibiidae</taxon>
        <taxon>Hypsibius</taxon>
    </lineage>
</organism>
<gene>
    <name evidence="2" type="ORF">BV898_03583</name>
</gene>
<comment type="caution">
    <text evidence="2">The sequence shown here is derived from an EMBL/GenBank/DDBJ whole genome shotgun (WGS) entry which is preliminary data.</text>
</comment>
<evidence type="ECO:0000256" key="1">
    <source>
        <dbReference type="SAM" id="MobiDB-lite"/>
    </source>
</evidence>
<accession>A0A1W0X4J3</accession>
<feature type="compositionally biased region" description="Polar residues" evidence="1">
    <location>
        <begin position="115"/>
        <end position="144"/>
    </location>
</feature>
<dbReference type="Proteomes" id="UP000192578">
    <property type="component" value="Unassembled WGS sequence"/>
</dbReference>
<dbReference type="AlphaFoldDB" id="A0A1W0X4J3"/>
<feature type="region of interest" description="Disordered" evidence="1">
    <location>
        <begin position="47"/>
        <end position="144"/>
    </location>
</feature>
<proteinExistence type="predicted"/>
<keyword evidence="3" id="KW-1185">Reference proteome</keyword>